<evidence type="ECO:0000313" key="4">
    <source>
        <dbReference type="Proteomes" id="UP000617734"/>
    </source>
</evidence>
<accession>A0A919FBM0</accession>
<dbReference type="EMBL" id="BNBO01000001">
    <property type="protein sequence ID" value="GHH59746.1"/>
    <property type="molecule type" value="Genomic_DNA"/>
</dbReference>
<dbReference type="InterPro" id="IPR006015">
    <property type="entry name" value="Universal_stress_UspA"/>
</dbReference>
<comment type="caution">
    <text evidence="3">The sequence shown here is derived from an EMBL/GenBank/DDBJ whole genome shotgun (WGS) entry which is preliminary data.</text>
</comment>
<organism evidence="3 4">
    <name type="scientific">Kitasatospora indigofera</name>
    <dbReference type="NCBI Taxonomy" id="67307"/>
    <lineage>
        <taxon>Bacteria</taxon>
        <taxon>Bacillati</taxon>
        <taxon>Actinomycetota</taxon>
        <taxon>Actinomycetes</taxon>
        <taxon>Kitasatosporales</taxon>
        <taxon>Streptomycetaceae</taxon>
        <taxon>Kitasatospora</taxon>
    </lineage>
</organism>
<protein>
    <submittedName>
        <fullName evidence="3">Universal stress protein</fullName>
    </submittedName>
</protein>
<reference evidence="3" key="2">
    <citation type="submission" date="2020-09" db="EMBL/GenBank/DDBJ databases">
        <authorList>
            <person name="Sun Q."/>
            <person name="Ohkuma M."/>
        </authorList>
    </citation>
    <scope>NUCLEOTIDE SEQUENCE</scope>
    <source>
        <strain evidence="3">JCM 4646</strain>
    </source>
</reference>
<name>A0A919FBM0_9ACTN</name>
<dbReference type="InterPro" id="IPR006016">
    <property type="entry name" value="UspA"/>
</dbReference>
<dbReference type="InterPro" id="IPR014729">
    <property type="entry name" value="Rossmann-like_a/b/a_fold"/>
</dbReference>
<feature type="domain" description="UspA" evidence="2">
    <location>
        <begin position="146"/>
        <end position="282"/>
    </location>
</feature>
<feature type="domain" description="UspA" evidence="2">
    <location>
        <begin position="1"/>
        <end position="136"/>
    </location>
</feature>
<dbReference type="PANTHER" id="PTHR46268:SF6">
    <property type="entry name" value="UNIVERSAL STRESS PROTEIN UP12"/>
    <property type="match status" value="1"/>
</dbReference>
<proteinExistence type="inferred from homology"/>
<keyword evidence="4" id="KW-1185">Reference proteome</keyword>
<sequence length="284" mass="29647">MAQPVIVGVDEPASAGEAVDWAVDEAWSRGTRLHLVHAWLWEPDQAPESLDAQAARRSGEESLRVLAERAAARHREVEVTSGVVDASAREALVALSAAAGLLVVGSRGSGGFPGLVVGSTSLHVTAHASCPVVVVRAAGPGARDGVAVGVQGRDPSEELLDFAFDSARRRGLPLRAVHAWSLPLVLGPGHALPPVYESGHVEAEEQRLLAEIMAGWQARYPEVPVEEDAVRSGPAKHLVALSRTHQLVVVGRHGKPGGPLGRLGSVSQAVVHHAHCPVAVVPAV</sequence>
<gene>
    <name evidence="3" type="ORF">GCM10018781_03510</name>
</gene>
<comment type="similarity">
    <text evidence="1">Belongs to the universal stress protein A family.</text>
</comment>
<dbReference type="Gene3D" id="3.40.50.620">
    <property type="entry name" value="HUPs"/>
    <property type="match status" value="2"/>
</dbReference>
<dbReference type="Pfam" id="PF00582">
    <property type="entry name" value="Usp"/>
    <property type="match status" value="2"/>
</dbReference>
<evidence type="ECO:0000259" key="2">
    <source>
        <dbReference type="Pfam" id="PF00582"/>
    </source>
</evidence>
<dbReference type="PRINTS" id="PR01438">
    <property type="entry name" value="UNVRSLSTRESS"/>
</dbReference>
<dbReference type="AlphaFoldDB" id="A0A919FBM0"/>
<evidence type="ECO:0000256" key="1">
    <source>
        <dbReference type="ARBA" id="ARBA00008791"/>
    </source>
</evidence>
<dbReference type="GeneID" id="95350888"/>
<dbReference type="RefSeq" id="WP_190208915.1">
    <property type="nucleotide sequence ID" value="NZ_BNBO01000001.1"/>
</dbReference>
<dbReference type="PANTHER" id="PTHR46268">
    <property type="entry name" value="STRESS RESPONSE PROTEIN NHAX"/>
    <property type="match status" value="1"/>
</dbReference>
<reference evidence="3" key="1">
    <citation type="journal article" date="2014" name="Int. J. Syst. Evol. Microbiol.">
        <title>Complete genome sequence of Corynebacterium casei LMG S-19264T (=DSM 44701T), isolated from a smear-ripened cheese.</title>
        <authorList>
            <consortium name="US DOE Joint Genome Institute (JGI-PGF)"/>
            <person name="Walter F."/>
            <person name="Albersmeier A."/>
            <person name="Kalinowski J."/>
            <person name="Ruckert C."/>
        </authorList>
    </citation>
    <scope>NUCLEOTIDE SEQUENCE</scope>
    <source>
        <strain evidence="3">JCM 4646</strain>
    </source>
</reference>
<evidence type="ECO:0000313" key="3">
    <source>
        <dbReference type="EMBL" id="GHH59746.1"/>
    </source>
</evidence>
<dbReference type="SUPFAM" id="SSF52402">
    <property type="entry name" value="Adenine nucleotide alpha hydrolases-like"/>
    <property type="match status" value="2"/>
</dbReference>
<dbReference type="Proteomes" id="UP000617734">
    <property type="component" value="Unassembled WGS sequence"/>
</dbReference>